<feature type="transmembrane region" description="Helical" evidence="1">
    <location>
        <begin position="231"/>
        <end position="251"/>
    </location>
</feature>
<feature type="transmembrane region" description="Helical" evidence="1">
    <location>
        <begin position="419"/>
        <end position="441"/>
    </location>
</feature>
<feature type="transmembrane region" description="Helical" evidence="1">
    <location>
        <begin position="78"/>
        <end position="96"/>
    </location>
</feature>
<keyword evidence="3" id="KW-1185">Reference proteome</keyword>
<feature type="transmembrane region" description="Helical" evidence="1">
    <location>
        <begin position="188"/>
        <end position="211"/>
    </location>
</feature>
<feature type="transmembrane region" description="Helical" evidence="1">
    <location>
        <begin position="290"/>
        <end position="315"/>
    </location>
</feature>
<evidence type="ECO:0000313" key="3">
    <source>
        <dbReference type="Proteomes" id="UP001060261"/>
    </source>
</evidence>
<dbReference type="Proteomes" id="UP001060261">
    <property type="component" value="Chromosome"/>
</dbReference>
<dbReference type="EMBL" id="CP104213">
    <property type="protein sequence ID" value="UWX65118.1"/>
    <property type="molecule type" value="Genomic_DNA"/>
</dbReference>
<name>A0ABY5YJ13_9DEIO</name>
<keyword evidence="1" id="KW-1133">Transmembrane helix</keyword>
<keyword evidence="1" id="KW-0812">Transmembrane</keyword>
<reference evidence="2" key="1">
    <citation type="submission" date="2022-09" db="EMBL/GenBank/DDBJ databases">
        <title>genome sequence of Deinococcus rubellus.</title>
        <authorList>
            <person name="Srinivasan S."/>
        </authorList>
    </citation>
    <scope>NUCLEOTIDE SEQUENCE</scope>
    <source>
        <strain evidence="2">Ant6</strain>
    </source>
</reference>
<evidence type="ECO:0000313" key="2">
    <source>
        <dbReference type="EMBL" id="UWX65118.1"/>
    </source>
</evidence>
<organism evidence="2 3">
    <name type="scientific">Deinococcus rubellus</name>
    <dbReference type="NCBI Taxonomy" id="1889240"/>
    <lineage>
        <taxon>Bacteria</taxon>
        <taxon>Thermotogati</taxon>
        <taxon>Deinococcota</taxon>
        <taxon>Deinococci</taxon>
        <taxon>Deinococcales</taxon>
        <taxon>Deinococcaceae</taxon>
        <taxon>Deinococcus</taxon>
    </lineage>
</organism>
<feature type="transmembrane region" description="Helical" evidence="1">
    <location>
        <begin position="154"/>
        <end position="176"/>
    </location>
</feature>
<feature type="transmembrane region" description="Helical" evidence="1">
    <location>
        <begin position="117"/>
        <end position="142"/>
    </location>
</feature>
<proteinExistence type="predicted"/>
<gene>
    <name evidence="2" type="ORF">N0D28_05525</name>
</gene>
<feature type="transmembrane region" description="Helical" evidence="1">
    <location>
        <begin position="335"/>
        <end position="358"/>
    </location>
</feature>
<evidence type="ECO:0000256" key="1">
    <source>
        <dbReference type="SAM" id="Phobius"/>
    </source>
</evidence>
<sequence length="520" mass="53936">MNGLGVLLKLMLRRERLALPLWLLAFPLVMVANLMSTHKLYATPEALAALAAQINGSPAEVALYGQVWTPTLAGLAEWKLSGTLGVLAGLLNLLLVTRHTRGEEEDGRSELLLSGAVGRSVPLGAALLLVLGVNALLALLLFTAQVSQGLEAGGALALSLGVAGNGLVFAGAGALLSQVFPNARTVNLLGGGLLGLAFALRVLGNAGAAALGWLSPLTWGHALRPFADERWSVLLLFVLLSAVLMALAVGLNRRRDLGAGLLPARLGPAQASAGLGGLWALAWRTQRGLIWFWTVALGLLGALLGGVAVSAAGQIPLGQVFAAQGAGPLPPATDILLTLSLVIFGGLVPAALALQLALRPRREEVSGLAETLLSLPVARQRWLAPHLTLMLLGPALALSAFALAAGLTGGDNWTHMQRLWLAALAYLPAVWLLGAAALALFGWWPHLAGLSWVLLGLTALAEVLGDLHVFGAALTLSPFAYVPKLLLGEQPGAALWTELALATALIGATFAGLRRRDVRE</sequence>
<feature type="transmembrane region" description="Helical" evidence="1">
    <location>
        <begin position="453"/>
        <end position="481"/>
    </location>
</feature>
<evidence type="ECO:0008006" key="4">
    <source>
        <dbReference type="Google" id="ProtNLM"/>
    </source>
</evidence>
<protein>
    <recommendedName>
        <fullName evidence="4">ABC transporter permease</fullName>
    </recommendedName>
</protein>
<keyword evidence="1" id="KW-0472">Membrane</keyword>
<dbReference type="RefSeq" id="WP_260561376.1">
    <property type="nucleotide sequence ID" value="NZ_BAABEC010000175.1"/>
</dbReference>
<feature type="transmembrane region" description="Helical" evidence="1">
    <location>
        <begin position="387"/>
        <end position="407"/>
    </location>
</feature>
<accession>A0ABY5YJ13</accession>
<feature type="transmembrane region" description="Helical" evidence="1">
    <location>
        <begin position="493"/>
        <end position="513"/>
    </location>
</feature>
<feature type="transmembrane region" description="Helical" evidence="1">
    <location>
        <begin position="17"/>
        <end position="35"/>
    </location>
</feature>